<proteinExistence type="predicted"/>
<dbReference type="EMBL" id="HBGS01046327">
    <property type="protein sequence ID" value="CAD9459573.1"/>
    <property type="molecule type" value="Transcribed_RNA"/>
</dbReference>
<name>A0A6U3WPR4_9STRA</name>
<feature type="compositionally biased region" description="Polar residues" evidence="1">
    <location>
        <begin position="10"/>
        <end position="38"/>
    </location>
</feature>
<evidence type="ECO:0000256" key="1">
    <source>
        <dbReference type="SAM" id="MobiDB-lite"/>
    </source>
</evidence>
<evidence type="ECO:0000313" key="2">
    <source>
        <dbReference type="EMBL" id="CAD9459570.1"/>
    </source>
</evidence>
<sequence>MNWLTALGKSKTTPQVPRNGDNTPASGIEMSSNSTPNTDAVLDSDLRSFHETKQLADRIAKQEDEIKLENLRGQGLEKLKPGFLNENQGILLTAGGLGGRSNIKKEVVKVAPAGTKKKGWTSPYAGPFRFRSVAGAVLFTTCICSFCFHEIALSRPDVMSRHLASSCRHSGAKAFVRSCKQPSVGGIAPRATVGSWPFAKKLMFHIIFTRWIIHGMRPLTVGQDSDLRELLLKLSNGGYSPPNYRTIMILITNGCEYQVVSRPSSRVLW</sequence>
<dbReference type="EMBL" id="HBGS01046326">
    <property type="protein sequence ID" value="CAD9459570.1"/>
    <property type="molecule type" value="Transcribed_RNA"/>
</dbReference>
<accession>A0A6U3WPR4</accession>
<feature type="region of interest" description="Disordered" evidence="1">
    <location>
        <begin position="1"/>
        <end position="40"/>
    </location>
</feature>
<evidence type="ECO:0000313" key="3">
    <source>
        <dbReference type="EMBL" id="CAD9459573.1"/>
    </source>
</evidence>
<reference evidence="2" key="1">
    <citation type="submission" date="2021-01" db="EMBL/GenBank/DDBJ databases">
        <authorList>
            <person name="Corre E."/>
            <person name="Pelletier E."/>
            <person name="Niang G."/>
            <person name="Scheremetjew M."/>
            <person name="Finn R."/>
            <person name="Kale V."/>
            <person name="Holt S."/>
            <person name="Cochrane G."/>
            <person name="Meng A."/>
            <person name="Brown T."/>
            <person name="Cohen L."/>
        </authorList>
    </citation>
    <scope>NUCLEOTIDE SEQUENCE</scope>
    <source>
        <strain evidence="2">CCMP1381</strain>
    </source>
</reference>
<protein>
    <submittedName>
        <fullName evidence="2">Uncharacterized protein</fullName>
    </submittedName>
</protein>
<gene>
    <name evidence="2" type="ORF">DSPE1174_LOCUS24001</name>
    <name evidence="3" type="ORF">DSPE1174_LOCUS24002</name>
</gene>
<dbReference type="AlphaFoldDB" id="A0A6U3WPR4"/>
<organism evidence="2">
    <name type="scientific">Octactis speculum</name>
    <dbReference type="NCBI Taxonomy" id="3111310"/>
    <lineage>
        <taxon>Eukaryota</taxon>
        <taxon>Sar</taxon>
        <taxon>Stramenopiles</taxon>
        <taxon>Ochrophyta</taxon>
        <taxon>Dictyochophyceae</taxon>
        <taxon>Dictyochales</taxon>
        <taxon>Dictyochaceae</taxon>
        <taxon>Octactis</taxon>
    </lineage>
</organism>